<dbReference type="PANTHER" id="PTHR42966">
    <property type="entry name" value="N-ACETYLNEURAMINATE SYNTHASE"/>
    <property type="match status" value="1"/>
</dbReference>
<accession>A0A1J5MTP0</accession>
<comment type="caution">
    <text evidence="2">The sequence shown here is derived from an EMBL/GenBank/DDBJ whole genome shotgun (WGS) entry which is preliminary data.</text>
</comment>
<evidence type="ECO:0000313" key="2">
    <source>
        <dbReference type="EMBL" id="OIQ49236.1"/>
    </source>
</evidence>
<dbReference type="AlphaFoldDB" id="A0A1J5MTP0"/>
<dbReference type="Gene3D" id="3.90.1210.10">
    <property type="entry name" value="Antifreeze-like/N-acetylneuraminic acid synthase C-terminal domain"/>
    <property type="match status" value="1"/>
</dbReference>
<sequence length="353" mass="39368">MNYNEFIKKSETDLFIIGEAGVNHNGDLNMARKLVDVAKDCGCDAVKFQTWKTEKVYCRERSVKPEYQQAVTCREESEYDTIKKLELPFDAFRELKAYCDDQGIVFLSTPDEQESADFLVHELHVPMMKTASQDVTNLPFLRHLARKGIPLIFSTGASTLDEVLEGVAAVTEETRELILLHCLSSYPAPLEDLNLNVIPELGRLTGLPIGFSDHTVGVEAACAALALGARIFEKHFTLSHDQDGPDHQASLTPQDLECYVKTLRNLRKALGDGHKRVMPSEESNRGAFRRYIVFGRDVVEGQVLAPDDFLFKKVSEGIAPKHLDEIVGRVAARDIAEGELFDWSQLLSSPDGA</sequence>
<dbReference type="GO" id="GO:0047444">
    <property type="term" value="F:N-acylneuraminate-9-phosphate synthase activity"/>
    <property type="evidence" value="ECO:0007669"/>
    <property type="project" value="TreeGrafter"/>
</dbReference>
<dbReference type="Gene3D" id="3.20.20.70">
    <property type="entry name" value="Aldolase class I"/>
    <property type="match status" value="1"/>
</dbReference>
<reference evidence="2 3" key="1">
    <citation type="submission" date="2015-09" db="EMBL/GenBank/DDBJ databases">
        <title>Genome of Desulfovibrio dechloracetivorans BerOc1, a mercury methylating strain isolated from highly hydrocarbons and metals contaminated coastal sediments.</title>
        <authorList>
            <person name="Goni Urriza M."/>
            <person name="Gassie C."/>
            <person name="Bouchez O."/>
            <person name="Klopp C."/>
            <person name="Ranchou-Peyruse A."/>
            <person name="Remy G."/>
        </authorList>
    </citation>
    <scope>NUCLEOTIDE SEQUENCE [LARGE SCALE GENOMIC DNA]</scope>
    <source>
        <strain evidence="2 3">BerOc1</strain>
    </source>
</reference>
<keyword evidence="2" id="KW-0808">Transferase</keyword>
<dbReference type="EMBL" id="LKAQ01000004">
    <property type="protein sequence ID" value="OIQ49236.1"/>
    <property type="molecule type" value="Genomic_DNA"/>
</dbReference>
<dbReference type="InterPro" id="IPR051690">
    <property type="entry name" value="PseI-like"/>
</dbReference>
<dbReference type="OrthoDB" id="9781701at2"/>
<dbReference type="SUPFAM" id="SSF51269">
    <property type="entry name" value="AFP III-like domain"/>
    <property type="match status" value="1"/>
</dbReference>
<dbReference type="InterPro" id="IPR013132">
    <property type="entry name" value="PseI/NeuA/B-like_N"/>
</dbReference>
<keyword evidence="3" id="KW-1185">Reference proteome</keyword>
<feature type="domain" description="AFP-like" evidence="1">
    <location>
        <begin position="291"/>
        <end position="349"/>
    </location>
</feature>
<evidence type="ECO:0000259" key="1">
    <source>
        <dbReference type="PROSITE" id="PS50844"/>
    </source>
</evidence>
<dbReference type="Pfam" id="PF03102">
    <property type="entry name" value="NeuB"/>
    <property type="match status" value="1"/>
</dbReference>
<dbReference type="GO" id="GO:0016051">
    <property type="term" value="P:carbohydrate biosynthetic process"/>
    <property type="evidence" value="ECO:0007669"/>
    <property type="project" value="InterPro"/>
</dbReference>
<dbReference type="EC" id="2.5.1.101" evidence="2"/>
<dbReference type="Proteomes" id="UP000181901">
    <property type="component" value="Unassembled WGS sequence"/>
</dbReference>
<dbReference type="InterPro" id="IPR013974">
    <property type="entry name" value="SAF"/>
</dbReference>
<dbReference type="SMART" id="SM00858">
    <property type="entry name" value="SAF"/>
    <property type="match status" value="1"/>
</dbReference>
<organism evidence="2 3">
    <name type="scientific">Pseudodesulfovibrio hydrargyri</name>
    <dbReference type="NCBI Taxonomy" id="2125990"/>
    <lineage>
        <taxon>Bacteria</taxon>
        <taxon>Pseudomonadati</taxon>
        <taxon>Thermodesulfobacteriota</taxon>
        <taxon>Desulfovibrionia</taxon>
        <taxon>Desulfovibrionales</taxon>
        <taxon>Desulfovibrionaceae</taxon>
    </lineage>
</organism>
<gene>
    <name evidence="2" type="primary">legI_1</name>
    <name evidence="2" type="ORF">BerOc1_01160</name>
</gene>
<name>A0A1J5MTP0_9BACT</name>
<dbReference type="Pfam" id="PF08666">
    <property type="entry name" value="SAF"/>
    <property type="match status" value="1"/>
</dbReference>
<dbReference type="InterPro" id="IPR013785">
    <property type="entry name" value="Aldolase_TIM"/>
</dbReference>
<dbReference type="InterPro" id="IPR006190">
    <property type="entry name" value="SAF_AFP_Neu5Ac"/>
</dbReference>
<dbReference type="PROSITE" id="PS50844">
    <property type="entry name" value="AFP_LIKE"/>
    <property type="match status" value="1"/>
</dbReference>
<dbReference type="InterPro" id="IPR057736">
    <property type="entry name" value="SAF_PseI/NeuA/NeuB"/>
</dbReference>
<dbReference type="RefSeq" id="WP_071544781.1">
    <property type="nucleotide sequence ID" value="NZ_LKAQ01000004.1"/>
</dbReference>
<protein>
    <submittedName>
        <fullName evidence="2">N,N'-diacetyllegionaminic acid synthase</fullName>
        <ecNumber evidence="2">2.5.1.101</ecNumber>
    </submittedName>
</protein>
<proteinExistence type="predicted"/>
<dbReference type="PANTHER" id="PTHR42966:SF1">
    <property type="entry name" value="SIALIC ACID SYNTHASE"/>
    <property type="match status" value="1"/>
</dbReference>
<evidence type="ECO:0000313" key="3">
    <source>
        <dbReference type="Proteomes" id="UP000181901"/>
    </source>
</evidence>
<dbReference type="SUPFAM" id="SSF51569">
    <property type="entry name" value="Aldolase"/>
    <property type="match status" value="1"/>
</dbReference>
<dbReference type="InterPro" id="IPR036732">
    <property type="entry name" value="AFP_Neu5c_C_sf"/>
</dbReference>
<dbReference type="CDD" id="cd11615">
    <property type="entry name" value="SAF_NeuB_like"/>
    <property type="match status" value="1"/>
</dbReference>